<name>A0A498M6J6_LABRO</name>
<comment type="caution">
    <text evidence="5">The sequence shown here is derived from an EMBL/GenBank/DDBJ whole genome shotgun (WGS) entry which is preliminary data.</text>
</comment>
<dbReference type="PROSITE" id="PS00675">
    <property type="entry name" value="SIGMA54_INTERACT_1"/>
    <property type="match status" value="1"/>
</dbReference>
<dbReference type="Gene3D" id="3.40.50.300">
    <property type="entry name" value="P-loop containing nucleotide triphosphate hydrolases"/>
    <property type="match status" value="1"/>
</dbReference>
<dbReference type="EMBL" id="QBIY01012873">
    <property type="protein sequence ID" value="RXN14834.1"/>
    <property type="molecule type" value="Genomic_DNA"/>
</dbReference>
<sequence length="815" mass="94834">MDKIIKKSILVEDGNPAQYRLQTNRDNLDQSKPYRKIAFGDRDRKKTHKIILLVGETGTGKTTLINTMINYMLGVKREDKVWFEITDDQSNQTSSHSQTSRITVYGFYPQDSNTNLTIIDTPGYGDTRGTDLDKQIAVSLLSLSESAEEIHEIHAVCLVIKSTQNRLHERQIYIFDAVQSLFGSDTAENIVLLFTHSDGMRPKNALMAIKEARIKCALNNKNQPVFFLFNNCQSDADDEEYETIQKQSWDLSYKGIAGLFNFLDNNRPKSLKMTRDVLQKRKQLEANIHNIQSRVQTIELKQNELKQTQAALEQHKKNVRKNYEYEVDVVYKEKVDIDQSMAKKATCCTVCEENCHYPGCWLVKDLSWCSVMEDDRCTVCTNKCHYSKHVKEAKIYETKTKREKRTREDLMKKYKDELEHDASLKSELQQLEFQKYKLIIEAFHCVDTLEKIALNPGSVLTLLHVDFLIEKMKEIKESEKAEMLEIFKKGAEEKHRALEYMIKSFKPAGTREHAEVEESPQEVPSPQEIPSLGDTFHRVFREFAFCNFKKEDLCLTEPFKCPACTPDMLAISADGRADMITMLAIRWNHRKMENLHTTLAKRFFKTTQRAEMEAANLESLKQEFSISVEDVDRWVCDVRHWAATEKHSSDSSQEELQREIDEIIYSIRRKKQDLYRQNDSSQTRQRKRRRIGELKKTLSEKIVLYNAIPGCEEKIDTEAACSLCDVILPWEAQGDVVSLRLKRRLFDQVMLVRRLEEGKIIIIKEMTQHYQHLKKVLDKLDRLLGETEEMKIHDLDGRKLYIIHKPVTIAKETAR</sequence>
<dbReference type="STRING" id="84645.A0A498M6J6"/>
<gene>
    <name evidence="5" type="ORF">ROHU_028459</name>
</gene>
<dbReference type="InterPro" id="IPR027417">
    <property type="entry name" value="P-loop_NTPase"/>
</dbReference>
<feature type="coiled-coil region" evidence="3">
    <location>
        <begin position="763"/>
        <end position="790"/>
    </location>
</feature>
<proteinExistence type="inferred from homology"/>
<evidence type="ECO:0000313" key="6">
    <source>
        <dbReference type="Proteomes" id="UP000290572"/>
    </source>
</evidence>
<feature type="coiled-coil region" evidence="3">
    <location>
        <begin position="274"/>
        <end position="322"/>
    </location>
</feature>
<keyword evidence="2" id="KW-0547">Nucleotide-binding</keyword>
<dbReference type="InterPro" id="IPR003593">
    <property type="entry name" value="AAA+_ATPase"/>
</dbReference>
<dbReference type="GO" id="GO:0005525">
    <property type="term" value="F:GTP binding"/>
    <property type="evidence" value="ECO:0007669"/>
    <property type="project" value="InterPro"/>
</dbReference>
<keyword evidence="6" id="KW-1185">Reference proteome</keyword>
<comment type="similarity">
    <text evidence="1">Belongs to the TRAFAC class TrmE-Era-EngA-EngB-Septin-like GTPase superfamily. AIG1/Toc34/Toc159-like paraseptin GTPase family. IAN subfamily.</text>
</comment>
<dbReference type="PANTHER" id="PTHR32046:SF11">
    <property type="entry name" value="IMMUNE-ASSOCIATED NUCLEOTIDE-BINDING PROTEIN 10-LIKE"/>
    <property type="match status" value="1"/>
</dbReference>
<accession>A0A498M6J6</accession>
<dbReference type="SMART" id="SM00382">
    <property type="entry name" value="AAA"/>
    <property type="match status" value="1"/>
</dbReference>
<evidence type="ECO:0000256" key="1">
    <source>
        <dbReference type="ARBA" id="ARBA00008535"/>
    </source>
</evidence>
<dbReference type="Proteomes" id="UP000290572">
    <property type="component" value="Unassembled WGS sequence"/>
</dbReference>
<dbReference type="InterPro" id="IPR025662">
    <property type="entry name" value="Sigma_54_int_dom_ATP-bd_1"/>
</dbReference>
<dbReference type="AlphaFoldDB" id="A0A498M6J6"/>
<reference evidence="5 6" key="1">
    <citation type="submission" date="2018-03" db="EMBL/GenBank/DDBJ databases">
        <title>Draft genome sequence of Rohu Carp (Labeo rohita).</title>
        <authorList>
            <person name="Das P."/>
            <person name="Kushwaha B."/>
            <person name="Joshi C.G."/>
            <person name="Kumar D."/>
            <person name="Nagpure N.S."/>
            <person name="Sahoo L."/>
            <person name="Das S.P."/>
            <person name="Bit A."/>
            <person name="Patnaik S."/>
            <person name="Meher P.K."/>
            <person name="Jayasankar P."/>
            <person name="Koringa P.G."/>
            <person name="Patel N.V."/>
            <person name="Hinsu A.T."/>
            <person name="Kumar R."/>
            <person name="Pandey M."/>
            <person name="Agarwal S."/>
            <person name="Srivastava S."/>
            <person name="Singh M."/>
            <person name="Iquebal M.A."/>
            <person name="Jaiswal S."/>
            <person name="Angadi U.B."/>
            <person name="Kumar N."/>
            <person name="Raza M."/>
            <person name="Shah T.M."/>
            <person name="Rai A."/>
            <person name="Jena J.K."/>
        </authorList>
    </citation>
    <scope>NUCLEOTIDE SEQUENCE [LARGE SCALE GENOMIC DNA]</scope>
    <source>
        <strain evidence="5">DASCIFA01</strain>
        <tissue evidence="5">Testis</tissue>
    </source>
</reference>
<evidence type="ECO:0000256" key="2">
    <source>
        <dbReference type="ARBA" id="ARBA00022741"/>
    </source>
</evidence>
<organism evidence="5 6">
    <name type="scientific">Labeo rohita</name>
    <name type="common">Indian major carp</name>
    <name type="synonym">Cyprinus rohita</name>
    <dbReference type="NCBI Taxonomy" id="84645"/>
    <lineage>
        <taxon>Eukaryota</taxon>
        <taxon>Metazoa</taxon>
        <taxon>Chordata</taxon>
        <taxon>Craniata</taxon>
        <taxon>Vertebrata</taxon>
        <taxon>Euteleostomi</taxon>
        <taxon>Actinopterygii</taxon>
        <taxon>Neopterygii</taxon>
        <taxon>Teleostei</taxon>
        <taxon>Ostariophysi</taxon>
        <taxon>Cypriniformes</taxon>
        <taxon>Cyprinidae</taxon>
        <taxon>Labeoninae</taxon>
        <taxon>Labeonini</taxon>
        <taxon>Labeo</taxon>
    </lineage>
</organism>
<dbReference type="Pfam" id="PF04548">
    <property type="entry name" value="AIG1"/>
    <property type="match status" value="1"/>
</dbReference>
<evidence type="ECO:0000259" key="4">
    <source>
        <dbReference type="SMART" id="SM00382"/>
    </source>
</evidence>
<dbReference type="PANTHER" id="PTHR32046">
    <property type="entry name" value="G DOMAIN-CONTAINING PROTEIN"/>
    <property type="match status" value="1"/>
</dbReference>
<evidence type="ECO:0000256" key="3">
    <source>
        <dbReference type="SAM" id="Coils"/>
    </source>
</evidence>
<protein>
    <recommendedName>
        <fullName evidence="4">AAA+ ATPase domain-containing protein</fullName>
    </recommendedName>
</protein>
<evidence type="ECO:0000313" key="5">
    <source>
        <dbReference type="EMBL" id="RXN14834.1"/>
    </source>
</evidence>
<keyword evidence="3" id="KW-0175">Coiled coil</keyword>
<dbReference type="SUPFAM" id="SSF52540">
    <property type="entry name" value="P-loop containing nucleoside triphosphate hydrolases"/>
    <property type="match status" value="1"/>
</dbReference>
<feature type="domain" description="AAA+ ATPase" evidence="4">
    <location>
        <begin position="47"/>
        <end position="224"/>
    </location>
</feature>
<dbReference type="InterPro" id="IPR006703">
    <property type="entry name" value="G_AIG1"/>
</dbReference>